<dbReference type="CDD" id="cd16359">
    <property type="entry name" value="VOC_BsCatE_like_C"/>
    <property type="match status" value="1"/>
</dbReference>
<gene>
    <name evidence="10" type="ORF">CHH67_09310</name>
</gene>
<dbReference type="PROSITE" id="PS51819">
    <property type="entry name" value="VOC"/>
    <property type="match status" value="2"/>
</dbReference>
<comment type="cofactor">
    <cofactor evidence="1 8">
        <name>Fe(2+)</name>
        <dbReference type="ChEBI" id="CHEBI:29033"/>
    </cofactor>
</comment>
<evidence type="ECO:0000256" key="8">
    <source>
        <dbReference type="RuleBase" id="RU000683"/>
    </source>
</evidence>
<feature type="domain" description="VOC" evidence="9">
    <location>
        <begin position="168"/>
        <end position="283"/>
    </location>
</feature>
<accession>A0A268EWZ7</accession>
<feature type="domain" description="VOC" evidence="9">
    <location>
        <begin position="10"/>
        <end position="125"/>
    </location>
</feature>
<dbReference type="InterPro" id="IPR029068">
    <property type="entry name" value="Glyas_Bleomycin-R_OHBP_Dase"/>
</dbReference>
<evidence type="ECO:0000256" key="5">
    <source>
        <dbReference type="ARBA" id="ARBA00022964"/>
    </source>
</evidence>
<dbReference type="PANTHER" id="PTHR43279">
    <property type="entry name" value="CATECHOL-2,3-DIOXYGENASE"/>
    <property type="match status" value="1"/>
</dbReference>
<dbReference type="GO" id="GO:0008198">
    <property type="term" value="F:ferrous iron binding"/>
    <property type="evidence" value="ECO:0007669"/>
    <property type="project" value="InterPro"/>
</dbReference>
<keyword evidence="5 8" id="KW-0223">Dioxygenase</keyword>
<evidence type="ECO:0000256" key="1">
    <source>
        <dbReference type="ARBA" id="ARBA00001954"/>
    </source>
</evidence>
<dbReference type="SUPFAM" id="SSF54593">
    <property type="entry name" value="Glyoxalase/Bleomycin resistance protein/Dihydroxybiphenyl dioxygenase"/>
    <property type="match status" value="2"/>
</dbReference>
<dbReference type="OrthoDB" id="9792626at2"/>
<reference evidence="10 11" key="1">
    <citation type="submission" date="2017-07" db="EMBL/GenBank/DDBJ databases">
        <title>Isolation and whole genome analysis of endospore-forming bacteria from heroin.</title>
        <authorList>
            <person name="Kalinowski J."/>
            <person name="Ahrens B."/>
            <person name="Al-Dilaimi A."/>
            <person name="Winkler A."/>
            <person name="Wibberg D."/>
            <person name="Schleenbecker U."/>
            <person name="Ruckert C."/>
            <person name="Wolfel R."/>
            <person name="Grass G."/>
        </authorList>
    </citation>
    <scope>NUCLEOTIDE SEQUENCE [LARGE SCALE GENOMIC DNA]</scope>
    <source>
        <strain evidence="10 11">7537-G1</strain>
    </source>
</reference>
<dbReference type="AlphaFoldDB" id="A0A268EWZ7"/>
<dbReference type="InterPro" id="IPR004360">
    <property type="entry name" value="Glyas_Fos-R_dOase_dom"/>
</dbReference>
<proteinExistence type="inferred from homology"/>
<dbReference type="Gene3D" id="3.10.180.10">
    <property type="entry name" value="2,3-Dihydroxybiphenyl 1,2-Dioxygenase, domain 1"/>
    <property type="match status" value="2"/>
</dbReference>
<sequence length="283" mass="31165">MSSVLHPSLGLGPVSLRISDLARSIRFYTEVVGLRILRQQGRTVELTADGRHTLVQLHEVEALRPKGRAAGLYHYAILLPDRESLGLALRNLIAHNISVGQGDHLVSEALYINDPDGNGIEIYADRPRDSWKRDANGEYVMATDPVDVEGLLALTDGLEWTGLPEGTVMGHVHFHVSDLAEARRFYCDILGFEVTAAYGGAALFVAAGGYHHHVGLNTWAGKGIPNTAPNQAGIEHYTIQLPSSEEIETVISRLRESGHEAEQRDDAWYVLDPSDIWIRFMTA</sequence>
<dbReference type="EMBL" id="NPBY01000029">
    <property type="protein sequence ID" value="PAD77651.1"/>
    <property type="molecule type" value="Genomic_DNA"/>
</dbReference>
<evidence type="ECO:0000256" key="3">
    <source>
        <dbReference type="ARBA" id="ARBA00022723"/>
    </source>
</evidence>
<comment type="similarity">
    <text evidence="2 8">Belongs to the extradiol ring-cleavage dioxygenase family.</text>
</comment>
<keyword evidence="4 8" id="KW-0058">Aromatic hydrocarbons catabolism</keyword>
<dbReference type="PANTHER" id="PTHR43279:SF1">
    <property type="entry name" value="CATECHOL-2,3-DIOXYGENASE"/>
    <property type="match status" value="1"/>
</dbReference>
<evidence type="ECO:0000256" key="2">
    <source>
        <dbReference type="ARBA" id="ARBA00008784"/>
    </source>
</evidence>
<dbReference type="GO" id="GO:0051213">
    <property type="term" value="F:dioxygenase activity"/>
    <property type="evidence" value="ECO:0007669"/>
    <property type="project" value="UniProtKB-KW"/>
</dbReference>
<evidence type="ECO:0000313" key="11">
    <source>
        <dbReference type="Proteomes" id="UP000215596"/>
    </source>
</evidence>
<name>A0A268EWZ7_9BACL</name>
<evidence type="ECO:0000259" key="9">
    <source>
        <dbReference type="PROSITE" id="PS51819"/>
    </source>
</evidence>
<evidence type="ECO:0000256" key="4">
    <source>
        <dbReference type="ARBA" id="ARBA00022797"/>
    </source>
</evidence>
<evidence type="ECO:0000256" key="7">
    <source>
        <dbReference type="ARBA" id="ARBA00023004"/>
    </source>
</evidence>
<dbReference type="RefSeq" id="WP_095264896.1">
    <property type="nucleotide sequence ID" value="NZ_NPBY01000029.1"/>
</dbReference>
<protein>
    <submittedName>
        <fullName evidence="10">Glyoxalase</fullName>
    </submittedName>
</protein>
<organism evidence="10 11">
    <name type="scientific">Paenibacillus campinasensis</name>
    <dbReference type="NCBI Taxonomy" id="66347"/>
    <lineage>
        <taxon>Bacteria</taxon>
        <taxon>Bacillati</taxon>
        <taxon>Bacillota</taxon>
        <taxon>Bacilli</taxon>
        <taxon>Bacillales</taxon>
        <taxon>Paenibacillaceae</taxon>
        <taxon>Paenibacillus</taxon>
    </lineage>
</organism>
<dbReference type="Proteomes" id="UP000215596">
    <property type="component" value="Unassembled WGS sequence"/>
</dbReference>
<dbReference type="InterPro" id="IPR000486">
    <property type="entry name" value="Xdiol_ring_cleave_dOase_1/2"/>
</dbReference>
<evidence type="ECO:0000313" key="10">
    <source>
        <dbReference type="EMBL" id="PAD77651.1"/>
    </source>
</evidence>
<dbReference type="PROSITE" id="PS00082">
    <property type="entry name" value="EXTRADIOL_DIOXYGENAS"/>
    <property type="match status" value="1"/>
</dbReference>
<dbReference type="Pfam" id="PF00903">
    <property type="entry name" value="Glyoxalase"/>
    <property type="match status" value="2"/>
</dbReference>
<comment type="caution">
    <text evidence="10">The sequence shown here is derived from an EMBL/GenBank/DDBJ whole genome shotgun (WGS) entry which is preliminary data.</text>
</comment>
<evidence type="ECO:0000256" key="6">
    <source>
        <dbReference type="ARBA" id="ARBA00023002"/>
    </source>
</evidence>
<keyword evidence="3" id="KW-0479">Metal-binding</keyword>
<dbReference type="InterPro" id="IPR037523">
    <property type="entry name" value="VOC_core"/>
</dbReference>
<keyword evidence="6 8" id="KW-0560">Oxidoreductase</keyword>
<keyword evidence="7 8" id="KW-0408">Iron</keyword>